<organism evidence="2 3">
    <name type="scientific">Arthrobacter vasquezii</name>
    <dbReference type="NCBI Taxonomy" id="2977629"/>
    <lineage>
        <taxon>Bacteria</taxon>
        <taxon>Bacillati</taxon>
        <taxon>Actinomycetota</taxon>
        <taxon>Actinomycetes</taxon>
        <taxon>Micrococcales</taxon>
        <taxon>Micrococcaceae</taxon>
        <taxon>Arthrobacter</taxon>
    </lineage>
</organism>
<dbReference type="Proteomes" id="UP001220456">
    <property type="component" value="Unassembled WGS sequence"/>
</dbReference>
<dbReference type="InterPro" id="IPR027417">
    <property type="entry name" value="P-loop_NTPase"/>
</dbReference>
<comment type="caution">
    <text evidence="2">The sequence shown here is derived from an EMBL/GenBank/DDBJ whole genome shotgun (WGS) entry which is preliminary data.</text>
</comment>
<feature type="compositionally biased region" description="Basic and acidic residues" evidence="1">
    <location>
        <begin position="107"/>
        <end position="120"/>
    </location>
</feature>
<gene>
    <name evidence="2" type="ORF">P4U43_14145</name>
</gene>
<keyword evidence="3" id="KW-1185">Reference proteome</keyword>
<evidence type="ECO:0000256" key="1">
    <source>
        <dbReference type="SAM" id="MobiDB-lite"/>
    </source>
</evidence>
<dbReference type="EMBL" id="JAROKN010000049">
    <property type="protein sequence ID" value="MDF9278927.1"/>
    <property type="molecule type" value="Genomic_DNA"/>
</dbReference>
<feature type="region of interest" description="Disordered" evidence="1">
    <location>
        <begin position="103"/>
        <end position="127"/>
    </location>
</feature>
<protein>
    <submittedName>
        <fullName evidence="2">Transcription-repair coupling factor</fullName>
    </submittedName>
</protein>
<reference evidence="2 3" key="1">
    <citation type="journal article" date="2023" name="Int. J. Syst. Evol. Microbiol.">
        <title>Arthrobacter vasquezii sp. nov., isolated from a soil sample from Union Glacier, Antarctica.</title>
        <authorList>
            <person name="Valenzuela-Ibaceta F."/>
            <person name="Carrasco V."/>
            <person name="Lagos-Moraga S."/>
            <person name="Dietz-Vargas C."/>
            <person name="Navarro C.A."/>
            <person name="Perez-Donoso J.M."/>
        </authorList>
    </citation>
    <scope>NUCLEOTIDE SEQUENCE [LARGE SCALE GENOMIC DNA]</scope>
    <source>
        <strain evidence="2 3">EH-1B-1</strain>
    </source>
</reference>
<sequence>MAPSGPTLNGLRAALQEDASFARVRTNASRRVADRSTDLEIGAPTGLRAALLAEMVDGLASASNDDDGAPVVVAVTATGREAEDLAAALRSYLPASGIEEFPSWETLPHERLSPRSDTVGRRLSVLR</sequence>
<dbReference type="SUPFAM" id="SSF52540">
    <property type="entry name" value="P-loop containing nucleoside triphosphate hydrolases"/>
    <property type="match status" value="1"/>
</dbReference>
<feature type="non-terminal residue" evidence="2">
    <location>
        <position position="127"/>
    </location>
</feature>
<accession>A0ABT6CXV7</accession>
<name>A0ABT6CXV7_9MICC</name>
<dbReference type="Gene3D" id="3.40.50.11180">
    <property type="match status" value="1"/>
</dbReference>
<evidence type="ECO:0000313" key="2">
    <source>
        <dbReference type="EMBL" id="MDF9278927.1"/>
    </source>
</evidence>
<evidence type="ECO:0000313" key="3">
    <source>
        <dbReference type="Proteomes" id="UP001220456"/>
    </source>
</evidence>
<proteinExistence type="predicted"/>